<sequence length="195" mass="21532">MLQCGGGPSFEILEAKNINKRGQLMSLEMLLIDGQNGSMFSLSSYKIPQPKAGTVLQPCLLGYPPQLRRLSILAAISQYNSATSNASTVSRPFTLPEKTVLTIINNGSITRSAMEWKISSLGRPLPYLWESLLAKKKPTDSAKNGGLETSERNLFSGPLPGHKKRLTIAFMNRVSGKLRQVHRPHIYLSDMFKSN</sequence>
<dbReference type="EMBL" id="JAGKQM010000002">
    <property type="protein sequence ID" value="KAH0937074.1"/>
    <property type="molecule type" value="Genomic_DNA"/>
</dbReference>
<gene>
    <name evidence="1" type="ORF">HID58_004535</name>
</gene>
<evidence type="ECO:0000313" key="2">
    <source>
        <dbReference type="Proteomes" id="UP000824890"/>
    </source>
</evidence>
<organism evidence="1 2">
    <name type="scientific">Brassica napus</name>
    <name type="common">Rape</name>
    <dbReference type="NCBI Taxonomy" id="3708"/>
    <lineage>
        <taxon>Eukaryota</taxon>
        <taxon>Viridiplantae</taxon>
        <taxon>Streptophyta</taxon>
        <taxon>Embryophyta</taxon>
        <taxon>Tracheophyta</taxon>
        <taxon>Spermatophyta</taxon>
        <taxon>Magnoliopsida</taxon>
        <taxon>eudicotyledons</taxon>
        <taxon>Gunneridae</taxon>
        <taxon>Pentapetalae</taxon>
        <taxon>rosids</taxon>
        <taxon>malvids</taxon>
        <taxon>Brassicales</taxon>
        <taxon>Brassicaceae</taxon>
        <taxon>Brassiceae</taxon>
        <taxon>Brassica</taxon>
    </lineage>
</organism>
<proteinExistence type="predicted"/>
<dbReference type="Proteomes" id="UP000824890">
    <property type="component" value="Unassembled WGS sequence"/>
</dbReference>
<protein>
    <submittedName>
        <fullName evidence="1">Uncharacterized protein</fullName>
    </submittedName>
</protein>
<evidence type="ECO:0000313" key="1">
    <source>
        <dbReference type="EMBL" id="KAH0937074.1"/>
    </source>
</evidence>
<name>A0ABQ8E632_BRANA</name>
<comment type="caution">
    <text evidence="1">The sequence shown here is derived from an EMBL/GenBank/DDBJ whole genome shotgun (WGS) entry which is preliminary data.</text>
</comment>
<reference evidence="1 2" key="1">
    <citation type="submission" date="2021-05" db="EMBL/GenBank/DDBJ databases">
        <title>Genome Assembly of Synthetic Allotetraploid Brassica napus Reveals Homoeologous Exchanges between Subgenomes.</title>
        <authorList>
            <person name="Davis J.T."/>
        </authorList>
    </citation>
    <scope>NUCLEOTIDE SEQUENCE [LARGE SCALE GENOMIC DNA]</scope>
    <source>
        <strain evidence="2">cv. Da-Ae</strain>
        <tissue evidence="1">Seedling</tissue>
    </source>
</reference>
<accession>A0ABQ8E632</accession>
<keyword evidence="2" id="KW-1185">Reference proteome</keyword>